<keyword evidence="4 6" id="KW-1133">Transmembrane helix</keyword>
<sequence length="263" mass="27662">MSFTTDARRVVATVRDRDVPFMAASFAHYALASLVPLLLVALAVLSYVGAADQLITLLQQNLSDSGGQIVGRILQVENGRGVAGGVGLVLALWSGLKVFRGLSIAFAEVYDTASEPGLLEQVKKGLLVLGLFLVAFVLLVATGVVLSTVSFAIPAPRFFGNVVAVVALVVAFLPLYYVLPPVPVTVKHALPGTLFAAVGWVVLQVGFTYYAQSASKYAAYGVIGAVLLFVLFLYFGGIVLLVGAVVNVVVDRATPTATLRPPR</sequence>
<evidence type="ECO:0000313" key="8">
    <source>
        <dbReference type="Proteomes" id="UP001596328"/>
    </source>
</evidence>
<dbReference type="GO" id="GO:0005886">
    <property type="term" value="C:plasma membrane"/>
    <property type="evidence" value="ECO:0007669"/>
    <property type="project" value="UniProtKB-SubCell"/>
</dbReference>
<dbReference type="NCBIfam" id="TIGR00765">
    <property type="entry name" value="yihY_not_rbn"/>
    <property type="match status" value="1"/>
</dbReference>
<dbReference type="PANTHER" id="PTHR30213:SF0">
    <property type="entry name" value="UPF0761 MEMBRANE PROTEIN YIHY"/>
    <property type="match status" value="1"/>
</dbReference>
<dbReference type="Pfam" id="PF03631">
    <property type="entry name" value="Virul_fac_BrkB"/>
    <property type="match status" value="1"/>
</dbReference>
<evidence type="ECO:0000256" key="4">
    <source>
        <dbReference type="ARBA" id="ARBA00022989"/>
    </source>
</evidence>
<evidence type="ECO:0000256" key="2">
    <source>
        <dbReference type="ARBA" id="ARBA00022475"/>
    </source>
</evidence>
<feature type="transmembrane region" description="Helical" evidence="6">
    <location>
        <begin position="217"/>
        <end position="250"/>
    </location>
</feature>
<feature type="transmembrane region" description="Helical" evidence="6">
    <location>
        <begin position="82"/>
        <end position="106"/>
    </location>
</feature>
<dbReference type="PANTHER" id="PTHR30213">
    <property type="entry name" value="INNER MEMBRANE PROTEIN YHJD"/>
    <property type="match status" value="1"/>
</dbReference>
<feature type="transmembrane region" description="Helical" evidence="6">
    <location>
        <begin position="189"/>
        <end position="210"/>
    </location>
</feature>
<dbReference type="InterPro" id="IPR017039">
    <property type="entry name" value="Virul_fac_BrkB"/>
</dbReference>
<feature type="transmembrane region" description="Helical" evidence="6">
    <location>
        <begin position="26"/>
        <end position="50"/>
    </location>
</feature>
<accession>A0ABD5S0G7</accession>
<dbReference type="AlphaFoldDB" id="A0ABD5S0G7"/>
<evidence type="ECO:0000256" key="1">
    <source>
        <dbReference type="ARBA" id="ARBA00004651"/>
    </source>
</evidence>
<proteinExistence type="predicted"/>
<name>A0ABD5S0G7_9EURY</name>
<dbReference type="Proteomes" id="UP001596328">
    <property type="component" value="Unassembled WGS sequence"/>
</dbReference>
<dbReference type="PIRSF" id="PIRSF035875">
    <property type="entry name" value="RNase_BN"/>
    <property type="match status" value="1"/>
</dbReference>
<comment type="subcellular location">
    <subcellularLocation>
        <location evidence="1">Cell membrane</location>
        <topology evidence="1">Multi-pass membrane protein</topology>
    </subcellularLocation>
</comment>
<evidence type="ECO:0000313" key="7">
    <source>
        <dbReference type="EMBL" id="MFC6725014.1"/>
    </source>
</evidence>
<gene>
    <name evidence="7" type="ORF">ACFQE1_11660</name>
</gene>
<comment type="caution">
    <text evidence="7">The sequence shown here is derived from an EMBL/GenBank/DDBJ whole genome shotgun (WGS) entry which is preliminary data.</text>
</comment>
<keyword evidence="3 6" id="KW-0812">Transmembrane</keyword>
<evidence type="ECO:0000256" key="5">
    <source>
        <dbReference type="ARBA" id="ARBA00023136"/>
    </source>
</evidence>
<dbReference type="EMBL" id="JBHSWU010000356">
    <property type="protein sequence ID" value="MFC6725014.1"/>
    <property type="molecule type" value="Genomic_DNA"/>
</dbReference>
<keyword evidence="5 6" id="KW-0472">Membrane</keyword>
<protein>
    <submittedName>
        <fullName evidence="7">YihY/virulence factor BrkB family protein</fullName>
    </submittedName>
</protein>
<organism evidence="7 8">
    <name type="scientific">Halobium palmae</name>
    <dbReference type="NCBI Taxonomy" id="1776492"/>
    <lineage>
        <taxon>Archaea</taxon>
        <taxon>Methanobacteriati</taxon>
        <taxon>Methanobacteriota</taxon>
        <taxon>Stenosarchaea group</taxon>
        <taxon>Halobacteria</taxon>
        <taxon>Halobacteriales</taxon>
        <taxon>Haloferacaceae</taxon>
        <taxon>Halobium</taxon>
    </lineage>
</organism>
<reference evidence="7 8" key="1">
    <citation type="journal article" date="2019" name="Int. J. Syst. Evol. Microbiol.">
        <title>The Global Catalogue of Microorganisms (GCM) 10K type strain sequencing project: providing services to taxonomists for standard genome sequencing and annotation.</title>
        <authorList>
            <consortium name="The Broad Institute Genomics Platform"/>
            <consortium name="The Broad Institute Genome Sequencing Center for Infectious Disease"/>
            <person name="Wu L."/>
            <person name="Ma J."/>
        </authorList>
    </citation>
    <scope>NUCLEOTIDE SEQUENCE [LARGE SCALE GENOMIC DNA]</scope>
    <source>
        <strain evidence="7 8">NBRC 111368</strain>
    </source>
</reference>
<keyword evidence="2" id="KW-1003">Cell membrane</keyword>
<evidence type="ECO:0000256" key="6">
    <source>
        <dbReference type="SAM" id="Phobius"/>
    </source>
</evidence>
<keyword evidence="8" id="KW-1185">Reference proteome</keyword>
<evidence type="ECO:0000256" key="3">
    <source>
        <dbReference type="ARBA" id="ARBA00022692"/>
    </source>
</evidence>
<feature type="transmembrane region" description="Helical" evidence="6">
    <location>
        <begin position="158"/>
        <end position="177"/>
    </location>
</feature>
<feature type="transmembrane region" description="Helical" evidence="6">
    <location>
        <begin position="126"/>
        <end position="146"/>
    </location>
</feature>